<dbReference type="EMBL" id="CAJNOK010007412">
    <property type="protein sequence ID" value="CAF1033573.1"/>
    <property type="molecule type" value="Genomic_DNA"/>
</dbReference>
<protein>
    <submittedName>
        <fullName evidence="1">Uncharacterized protein</fullName>
    </submittedName>
</protein>
<organism evidence="1 3">
    <name type="scientific">Didymodactylos carnosus</name>
    <dbReference type="NCBI Taxonomy" id="1234261"/>
    <lineage>
        <taxon>Eukaryota</taxon>
        <taxon>Metazoa</taxon>
        <taxon>Spiralia</taxon>
        <taxon>Gnathifera</taxon>
        <taxon>Rotifera</taxon>
        <taxon>Eurotatoria</taxon>
        <taxon>Bdelloidea</taxon>
        <taxon>Philodinida</taxon>
        <taxon>Philodinidae</taxon>
        <taxon>Didymodactylos</taxon>
    </lineage>
</organism>
<proteinExistence type="predicted"/>
<dbReference type="Proteomes" id="UP000677228">
    <property type="component" value="Unassembled WGS sequence"/>
</dbReference>
<sequence length="151" mass="17976">MYPTKVDHLTIKISDSESAQKTELIKTCLQEFQLHHASTMNYEELESFLKQLKILKRLSLNFECRYNLIDGERLVQGFLFEIRELDKLNFCIESRERLLPVAPDYAATFQGLYWLERGWNVHLSHKRALYIWLATLVTYERDVNTSLTWPF</sequence>
<dbReference type="EMBL" id="CAJOBA010007422">
    <property type="protein sequence ID" value="CAF3801819.1"/>
    <property type="molecule type" value="Genomic_DNA"/>
</dbReference>
<dbReference type="AlphaFoldDB" id="A0A8S2DR52"/>
<evidence type="ECO:0000313" key="2">
    <source>
        <dbReference type="EMBL" id="CAF3801819.1"/>
    </source>
</evidence>
<name>A0A8S2DR52_9BILA</name>
<gene>
    <name evidence="1" type="ORF">OVA965_LOCUS16115</name>
    <name evidence="2" type="ORF">TMI583_LOCUS16124</name>
</gene>
<evidence type="ECO:0000313" key="1">
    <source>
        <dbReference type="EMBL" id="CAF1033573.1"/>
    </source>
</evidence>
<accession>A0A8S2DR52</accession>
<dbReference type="Proteomes" id="UP000682733">
    <property type="component" value="Unassembled WGS sequence"/>
</dbReference>
<comment type="caution">
    <text evidence="1">The sequence shown here is derived from an EMBL/GenBank/DDBJ whole genome shotgun (WGS) entry which is preliminary data.</text>
</comment>
<reference evidence="1" key="1">
    <citation type="submission" date="2021-02" db="EMBL/GenBank/DDBJ databases">
        <authorList>
            <person name="Nowell W R."/>
        </authorList>
    </citation>
    <scope>NUCLEOTIDE SEQUENCE</scope>
</reference>
<evidence type="ECO:0000313" key="3">
    <source>
        <dbReference type="Proteomes" id="UP000677228"/>
    </source>
</evidence>